<dbReference type="PATRIC" id="fig|927665.4.peg.5119"/>
<dbReference type="EMBL" id="AQHV01000029">
    <property type="protein sequence ID" value="KKB45341.1"/>
    <property type="molecule type" value="Genomic_DNA"/>
</dbReference>
<name>A0A0F5IIH4_9BACT</name>
<gene>
    <name evidence="3" type="ORF">HMPREF1535_04995</name>
</gene>
<evidence type="ECO:0000313" key="4">
    <source>
        <dbReference type="Proteomes" id="UP000033047"/>
    </source>
</evidence>
<dbReference type="InterPro" id="IPR050345">
    <property type="entry name" value="Aliph_Amidase/BUP"/>
</dbReference>
<feature type="domain" description="CN hydrolase" evidence="2">
    <location>
        <begin position="35"/>
        <end position="283"/>
    </location>
</feature>
<accession>A0A0F5IIH4</accession>
<dbReference type="GeneID" id="69984121"/>
<reference evidence="3 4" key="1">
    <citation type="submission" date="2013-04" db="EMBL/GenBank/DDBJ databases">
        <title>The Genome Sequence of Parabacteroides goldsteinii DSM 19448.</title>
        <authorList>
            <consortium name="The Broad Institute Genomics Platform"/>
            <person name="Earl A."/>
            <person name="Ward D."/>
            <person name="Feldgarden M."/>
            <person name="Gevers D."/>
            <person name="Martens E."/>
            <person name="Sakamoto M."/>
            <person name="Benno Y."/>
            <person name="Song Y."/>
            <person name="Liu C."/>
            <person name="Lee J."/>
            <person name="Bolanos M."/>
            <person name="Vaisanen M.L."/>
            <person name="Finegold S.M."/>
            <person name="Walker B."/>
            <person name="Young S."/>
            <person name="Zeng Q."/>
            <person name="Gargeya S."/>
            <person name="Fitzgerald M."/>
            <person name="Haas B."/>
            <person name="Abouelleil A."/>
            <person name="Allen A.W."/>
            <person name="Alvarado L."/>
            <person name="Arachchi H.M."/>
            <person name="Berlin A.M."/>
            <person name="Chapman S.B."/>
            <person name="Gainer-Dewar J."/>
            <person name="Goldberg J."/>
            <person name="Griggs A."/>
            <person name="Gujja S."/>
            <person name="Hansen M."/>
            <person name="Howarth C."/>
            <person name="Imamovic A."/>
            <person name="Ireland A."/>
            <person name="Larimer J."/>
            <person name="McCowan C."/>
            <person name="Murphy C."/>
            <person name="Pearson M."/>
            <person name="Poon T.W."/>
            <person name="Priest M."/>
            <person name="Roberts A."/>
            <person name="Saif S."/>
            <person name="Shea T."/>
            <person name="Sisk P."/>
            <person name="Sykes S."/>
            <person name="Wortman J."/>
            <person name="Nusbaum C."/>
            <person name="Birren B."/>
        </authorList>
    </citation>
    <scope>NUCLEOTIDE SEQUENCE [LARGE SCALE GENOMIC DNA]</scope>
    <source>
        <strain evidence="3 4">DSM 19448</strain>
    </source>
</reference>
<evidence type="ECO:0000256" key="1">
    <source>
        <dbReference type="ARBA" id="ARBA00022801"/>
    </source>
</evidence>
<dbReference type="STRING" id="927665.HMPREF1535_04995"/>
<dbReference type="CDD" id="cd07197">
    <property type="entry name" value="nitrilase"/>
    <property type="match status" value="1"/>
</dbReference>
<dbReference type="SUPFAM" id="SSF56317">
    <property type="entry name" value="Carbon-nitrogen hydrolase"/>
    <property type="match status" value="1"/>
</dbReference>
<evidence type="ECO:0000313" key="3">
    <source>
        <dbReference type="EMBL" id="KKB45341.1"/>
    </source>
</evidence>
<dbReference type="Gene3D" id="3.60.110.10">
    <property type="entry name" value="Carbon-nitrogen hydrolase"/>
    <property type="match status" value="1"/>
</dbReference>
<protein>
    <recommendedName>
        <fullName evidence="2">CN hydrolase domain-containing protein</fullName>
    </recommendedName>
</protein>
<dbReference type="Pfam" id="PF00795">
    <property type="entry name" value="CN_hydrolase"/>
    <property type="match status" value="1"/>
</dbReference>
<dbReference type="PROSITE" id="PS50263">
    <property type="entry name" value="CN_HYDROLASE"/>
    <property type="match status" value="1"/>
</dbReference>
<dbReference type="HOGENOM" id="CLU_796585_0_0_10"/>
<sequence length="348" mass="39745">MKHSVYLIFITVFTVVLAARAKNPVKIVTIGGGGVAVSVNNQMSYQQMVDQMIDYWQRQLSKVLLHKPDLILLTEACDRPSGLTTAEQFEYYKVRKDQVKDYLASVAKDNHCYIAFGTKREENGSWWNSCILLDRRGKVAGIYNKNFPTIQEMNEIMPSDEAELLLCDFGTVACAVCFDLNFDELRERYAQQKPDIILFPSMYHGGLEQSKWAYSCQAYFVCAYGFLNAPSEIRNPLGEMVASSTNYYNYAVATVNLDRKLVHLDNNWEKLTALKRKYGDLVSISDPGRIGAVMITSEHDSISADRMIDEFDIQLLDDYFNQSRAVREQKLIKAPAKDAIDEYRKHNK</sequence>
<dbReference type="AlphaFoldDB" id="A0A0F5IIH4"/>
<dbReference type="Proteomes" id="UP000033047">
    <property type="component" value="Unassembled WGS sequence"/>
</dbReference>
<keyword evidence="1" id="KW-0378">Hydrolase</keyword>
<dbReference type="RefSeq" id="WP_046147906.1">
    <property type="nucleotide sequence ID" value="NZ_KQ033915.1"/>
</dbReference>
<proteinExistence type="predicted"/>
<dbReference type="InterPro" id="IPR003010">
    <property type="entry name" value="C-N_Hydrolase"/>
</dbReference>
<dbReference type="PANTHER" id="PTHR43674">
    <property type="entry name" value="NITRILASE C965.09-RELATED"/>
    <property type="match status" value="1"/>
</dbReference>
<organism evidence="3 4">
    <name type="scientific">Parabacteroides goldsteinii DSM 19448 = WAL 12034</name>
    <dbReference type="NCBI Taxonomy" id="927665"/>
    <lineage>
        <taxon>Bacteria</taxon>
        <taxon>Pseudomonadati</taxon>
        <taxon>Bacteroidota</taxon>
        <taxon>Bacteroidia</taxon>
        <taxon>Bacteroidales</taxon>
        <taxon>Tannerellaceae</taxon>
        <taxon>Parabacteroides</taxon>
    </lineage>
</organism>
<dbReference type="InterPro" id="IPR036526">
    <property type="entry name" value="C-N_Hydrolase_sf"/>
</dbReference>
<dbReference type="PANTHER" id="PTHR43674:SF2">
    <property type="entry name" value="BETA-UREIDOPROPIONASE"/>
    <property type="match status" value="1"/>
</dbReference>
<evidence type="ECO:0000259" key="2">
    <source>
        <dbReference type="PROSITE" id="PS50263"/>
    </source>
</evidence>
<comment type="caution">
    <text evidence="3">The sequence shown here is derived from an EMBL/GenBank/DDBJ whole genome shotgun (WGS) entry which is preliminary data.</text>
</comment>
<dbReference type="GO" id="GO:0016811">
    <property type="term" value="F:hydrolase activity, acting on carbon-nitrogen (but not peptide) bonds, in linear amides"/>
    <property type="evidence" value="ECO:0007669"/>
    <property type="project" value="TreeGrafter"/>
</dbReference>